<dbReference type="Gene3D" id="3.20.20.140">
    <property type="entry name" value="Metal-dependent hydrolases"/>
    <property type="match status" value="1"/>
</dbReference>
<dbReference type="GO" id="GO:0003735">
    <property type="term" value="F:structural constituent of ribosome"/>
    <property type="evidence" value="ECO:0007669"/>
    <property type="project" value="InterPro"/>
</dbReference>
<dbReference type="InterPro" id="IPR001130">
    <property type="entry name" value="TatD-like"/>
</dbReference>
<keyword evidence="3" id="KW-1185">Reference proteome</keyword>
<accession>A0A9N9CZC9</accession>
<organism evidence="2 3">
    <name type="scientific">Ambispora gerdemannii</name>
    <dbReference type="NCBI Taxonomy" id="144530"/>
    <lineage>
        <taxon>Eukaryota</taxon>
        <taxon>Fungi</taxon>
        <taxon>Fungi incertae sedis</taxon>
        <taxon>Mucoromycota</taxon>
        <taxon>Glomeromycotina</taxon>
        <taxon>Glomeromycetes</taxon>
        <taxon>Archaeosporales</taxon>
        <taxon>Ambisporaceae</taxon>
        <taxon>Ambispora</taxon>
    </lineage>
</organism>
<dbReference type="Pfam" id="PF01245">
    <property type="entry name" value="Ribosomal_L19"/>
    <property type="match status" value="1"/>
</dbReference>
<evidence type="ECO:0000313" key="2">
    <source>
        <dbReference type="EMBL" id="CAG8617011.1"/>
    </source>
</evidence>
<comment type="caution">
    <text evidence="2">The sequence shown here is derived from an EMBL/GenBank/DDBJ whole genome shotgun (WGS) entry which is preliminary data.</text>
</comment>
<dbReference type="SUPFAM" id="SSF51556">
    <property type="entry name" value="Metallo-dependent hydrolases"/>
    <property type="match status" value="1"/>
</dbReference>
<evidence type="ECO:0000256" key="1">
    <source>
        <dbReference type="SAM" id="Phobius"/>
    </source>
</evidence>
<name>A0A9N9CZC9_9GLOM</name>
<dbReference type="InterPro" id="IPR001857">
    <property type="entry name" value="Ribosomal_bL19"/>
</dbReference>
<dbReference type="Pfam" id="PF01026">
    <property type="entry name" value="TatD_DNase"/>
    <property type="match status" value="1"/>
</dbReference>
<protein>
    <submittedName>
        <fullName evidence="2">6906_t:CDS:1</fullName>
    </submittedName>
</protein>
<proteinExistence type="predicted"/>
<evidence type="ECO:0000313" key="3">
    <source>
        <dbReference type="Proteomes" id="UP000789831"/>
    </source>
</evidence>
<sequence>MDTLQEISKQYFRTDLPPLQVGDKVEITTKNFNKNEKAKNEEKPKLRLTHFKGTVIGQKNPGQISYTFSVLKESKGRWEKLAGGHLVAPPQRRKKPSRKQIIALALFFSLLILEGLFIDKEYHKQDQNTKEIIQKAEKVGVKYILNVGYDKESNEKVIEQLKQFSNLYGALGLHPNSNEDLEEENLQ</sequence>
<dbReference type="AlphaFoldDB" id="A0A9N9CZC9"/>
<dbReference type="EMBL" id="CAJVPL010002675">
    <property type="protein sequence ID" value="CAG8617011.1"/>
    <property type="molecule type" value="Genomic_DNA"/>
</dbReference>
<keyword evidence="1" id="KW-1133">Transmembrane helix</keyword>
<keyword evidence="1" id="KW-0472">Membrane</keyword>
<dbReference type="GO" id="GO:0006412">
    <property type="term" value="P:translation"/>
    <property type="evidence" value="ECO:0007669"/>
    <property type="project" value="InterPro"/>
</dbReference>
<dbReference type="SUPFAM" id="SSF50104">
    <property type="entry name" value="Translation proteins SH3-like domain"/>
    <property type="match status" value="1"/>
</dbReference>
<keyword evidence="1" id="KW-0812">Transmembrane</keyword>
<dbReference type="GO" id="GO:0005840">
    <property type="term" value="C:ribosome"/>
    <property type="evidence" value="ECO:0007669"/>
    <property type="project" value="InterPro"/>
</dbReference>
<reference evidence="2" key="1">
    <citation type="submission" date="2021-06" db="EMBL/GenBank/DDBJ databases">
        <authorList>
            <person name="Kallberg Y."/>
            <person name="Tangrot J."/>
            <person name="Rosling A."/>
        </authorList>
    </citation>
    <scope>NUCLEOTIDE SEQUENCE</scope>
    <source>
        <strain evidence="2">MT106</strain>
    </source>
</reference>
<dbReference type="InterPro" id="IPR008991">
    <property type="entry name" value="Translation_prot_SH3-like_sf"/>
</dbReference>
<feature type="transmembrane region" description="Helical" evidence="1">
    <location>
        <begin position="101"/>
        <end position="118"/>
    </location>
</feature>
<dbReference type="InterPro" id="IPR032466">
    <property type="entry name" value="Metal_Hydrolase"/>
</dbReference>
<dbReference type="OrthoDB" id="2416510at2759"/>
<gene>
    <name evidence="2" type="ORF">AGERDE_LOCUS9879</name>
</gene>
<dbReference type="GO" id="GO:0016788">
    <property type="term" value="F:hydrolase activity, acting on ester bonds"/>
    <property type="evidence" value="ECO:0007669"/>
    <property type="project" value="InterPro"/>
</dbReference>
<dbReference type="Proteomes" id="UP000789831">
    <property type="component" value="Unassembled WGS sequence"/>
</dbReference>